<keyword evidence="4" id="KW-1185">Reference proteome</keyword>
<dbReference type="Pfam" id="PF09588">
    <property type="entry name" value="YqaJ"/>
    <property type="match status" value="1"/>
</dbReference>
<organism evidence="3 4">
    <name type="scientific">Porites lobata</name>
    <dbReference type="NCBI Taxonomy" id="104759"/>
    <lineage>
        <taxon>Eukaryota</taxon>
        <taxon>Metazoa</taxon>
        <taxon>Cnidaria</taxon>
        <taxon>Anthozoa</taxon>
        <taxon>Hexacorallia</taxon>
        <taxon>Scleractinia</taxon>
        <taxon>Fungiina</taxon>
        <taxon>Poritidae</taxon>
        <taxon>Porites</taxon>
    </lineage>
</organism>
<comment type="caution">
    <text evidence="3">The sequence shown here is derived from an EMBL/GenBank/DDBJ whole genome shotgun (WGS) entry which is preliminary data.</text>
</comment>
<dbReference type="PANTHER" id="PTHR46609">
    <property type="entry name" value="EXONUCLEASE, PHAGE-TYPE/RECB, C-TERMINAL DOMAIN-CONTAINING PROTEIN"/>
    <property type="match status" value="1"/>
</dbReference>
<dbReference type="InterPro" id="IPR051703">
    <property type="entry name" value="NF-kappa-B_Signaling_Reg"/>
</dbReference>
<dbReference type="InterPro" id="IPR011335">
    <property type="entry name" value="Restrct_endonuc-II-like"/>
</dbReference>
<protein>
    <recommendedName>
        <fullName evidence="2">YqaJ viral recombinase domain-containing protein</fullName>
    </recommendedName>
</protein>
<sequence>DKDLIDPDNGENIARKRRKLGTDAGNAVAIRDEFMFPPSTALWKKIADGPTLLPEFSLSNMMAYFVTRKVCDGQNAGDFKHLNNHPYPLFKSDHIQKILTIKGNDNNVYLNAVCLPEMRKDREYKIQMVLSPSAEILYAEDGCPAERGPTGSCKHIAAFCYALEEFVRLSFTRPFLRTLNEIPATPPPTPPVSSAHSTKPMKGNIISSPYPLPSQTVQNTPSHFPSSPLPLTPPNYSPPCSTFRTGARLSTSMDMPVKLPLHDSSVNEVSVPKNLSEEAKLLLNSTVKVNFDQAAAIESSTREQSENIDWFKYRQCRLTASNFGAVLKRRRKDCSKLVERLTSSHGNLNVSSLNYGRDNEDIVADYYLQYQERHGHQGIKVFPCGLIVNPKYSWLGASPDRIVYDPTSDPLYGGLEIKCIESGKGMTPLQTYEAKREPQFGKKKSFCLIKNGDILQLDRKHHYHHQVQGQCGVSGLRWNDFMLMTDLTLGDQGVHVERIYFDETWHGTSLPKLTDFYFNHIMPALLQKS</sequence>
<dbReference type="SUPFAM" id="SSF52980">
    <property type="entry name" value="Restriction endonuclease-like"/>
    <property type="match status" value="1"/>
</dbReference>
<evidence type="ECO:0000259" key="2">
    <source>
        <dbReference type="Pfam" id="PF09588"/>
    </source>
</evidence>
<feature type="non-terminal residue" evidence="3">
    <location>
        <position position="1"/>
    </location>
</feature>
<evidence type="ECO:0000313" key="3">
    <source>
        <dbReference type="EMBL" id="CAH3040591.1"/>
    </source>
</evidence>
<dbReference type="Gene3D" id="3.90.320.10">
    <property type="match status" value="1"/>
</dbReference>
<accession>A0ABN8N0R0</accession>
<dbReference type="InterPro" id="IPR011604">
    <property type="entry name" value="PDDEXK-like_dom_sf"/>
</dbReference>
<evidence type="ECO:0000313" key="4">
    <source>
        <dbReference type="Proteomes" id="UP001159405"/>
    </source>
</evidence>
<dbReference type="Proteomes" id="UP001159405">
    <property type="component" value="Unassembled WGS sequence"/>
</dbReference>
<gene>
    <name evidence="3" type="ORF">PLOB_00045773</name>
</gene>
<name>A0ABN8N0R0_9CNID</name>
<feature type="region of interest" description="Disordered" evidence="1">
    <location>
        <begin position="182"/>
        <end position="226"/>
    </location>
</feature>
<dbReference type="InterPro" id="IPR019080">
    <property type="entry name" value="YqaJ_viral_recombinase"/>
</dbReference>
<dbReference type="EMBL" id="CALNXK010000008">
    <property type="protein sequence ID" value="CAH3040591.1"/>
    <property type="molecule type" value="Genomic_DNA"/>
</dbReference>
<reference evidence="3 4" key="1">
    <citation type="submission" date="2022-05" db="EMBL/GenBank/DDBJ databases">
        <authorList>
            <consortium name="Genoscope - CEA"/>
            <person name="William W."/>
        </authorList>
    </citation>
    <scope>NUCLEOTIDE SEQUENCE [LARGE SCALE GENOMIC DNA]</scope>
</reference>
<feature type="domain" description="YqaJ viral recombinase" evidence="2">
    <location>
        <begin position="309"/>
        <end position="476"/>
    </location>
</feature>
<evidence type="ECO:0000256" key="1">
    <source>
        <dbReference type="SAM" id="MobiDB-lite"/>
    </source>
</evidence>
<dbReference type="CDD" id="cd22343">
    <property type="entry name" value="PDDEXK_lambda_exonuclease-like"/>
    <property type="match status" value="1"/>
</dbReference>
<dbReference type="PANTHER" id="PTHR46609:SF8">
    <property type="entry name" value="YQAJ VIRAL RECOMBINASE DOMAIN-CONTAINING PROTEIN"/>
    <property type="match status" value="1"/>
</dbReference>
<proteinExistence type="predicted"/>